<dbReference type="SUPFAM" id="SSF49764">
    <property type="entry name" value="HSP20-like chaperones"/>
    <property type="match status" value="1"/>
</dbReference>
<dbReference type="EMBL" id="JADLQN010000001">
    <property type="protein sequence ID" value="MBF6353765.1"/>
    <property type="molecule type" value="Genomic_DNA"/>
</dbReference>
<comment type="caution">
    <text evidence="4">The sequence shown here is derived from an EMBL/GenBank/DDBJ whole genome shotgun (WGS) entry which is preliminary data.</text>
</comment>
<dbReference type="InterPro" id="IPR008978">
    <property type="entry name" value="HSP20-like_chaperone"/>
</dbReference>
<comment type="similarity">
    <text evidence="1 2">Belongs to the small heat shock protein (HSP20) family.</text>
</comment>
<evidence type="ECO:0000313" key="5">
    <source>
        <dbReference type="Proteomes" id="UP000707731"/>
    </source>
</evidence>
<evidence type="ECO:0000256" key="1">
    <source>
        <dbReference type="PROSITE-ProRule" id="PRU00285"/>
    </source>
</evidence>
<reference evidence="4 5" key="1">
    <citation type="submission" date="2020-10" db="EMBL/GenBank/DDBJ databases">
        <title>Identification of Nocardia species via Next-generation sequencing and recognition of intraspecies genetic diversity.</title>
        <authorList>
            <person name="Li P."/>
            <person name="Li P."/>
            <person name="Lu B."/>
        </authorList>
    </citation>
    <scope>NUCLEOTIDE SEQUENCE [LARGE SCALE GENOMIC DNA]</scope>
    <source>
        <strain evidence="4 5">BJ06-0143</strain>
    </source>
</reference>
<dbReference type="Pfam" id="PF00011">
    <property type="entry name" value="HSP20"/>
    <property type="match status" value="1"/>
</dbReference>
<accession>A0ABS0D6R0</accession>
<gene>
    <name evidence="4" type="ORF">IU449_04235</name>
</gene>
<protein>
    <submittedName>
        <fullName evidence="4">Hsp20/alpha crystallin family protein</fullName>
    </submittedName>
</protein>
<name>A0ABS0D6R0_9NOCA</name>
<dbReference type="InterPro" id="IPR002068">
    <property type="entry name" value="A-crystallin/Hsp20_dom"/>
</dbReference>
<dbReference type="PROSITE" id="PS01031">
    <property type="entry name" value="SHSP"/>
    <property type="match status" value="1"/>
</dbReference>
<feature type="domain" description="SHSP" evidence="3">
    <location>
        <begin position="1"/>
        <end position="114"/>
    </location>
</feature>
<dbReference type="CDD" id="cd06464">
    <property type="entry name" value="ACD_sHsps-like"/>
    <property type="match status" value="1"/>
</dbReference>
<dbReference type="InterPro" id="IPR031107">
    <property type="entry name" value="Small_HSP"/>
</dbReference>
<dbReference type="PANTHER" id="PTHR11527">
    <property type="entry name" value="HEAT-SHOCK PROTEIN 20 FAMILY MEMBER"/>
    <property type="match status" value="1"/>
</dbReference>
<organism evidence="4 5">
    <name type="scientific">Nocardia higoensis</name>
    <dbReference type="NCBI Taxonomy" id="228599"/>
    <lineage>
        <taxon>Bacteria</taxon>
        <taxon>Bacillati</taxon>
        <taxon>Actinomycetota</taxon>
        <taxon>Actinomycetes</taxon>
        <taxon>Mycobacteriales</taxon>
        <taxon>Nocardiaceae</taxon>
        <taxon>Nocardia</taxon>
    </lineage>
</organism>
<evidence type="ECO:0000259" key="3">
    <source>
        <dbReference type="PROSITE" id="PS01031"/>
    </source>
</evidence>
<evidence type="ECO:0000313" key="4">
    <source>
        <dbReference type="EMBL" id="MBF6353765.1"/>
    </source>
</evidence>
<sequence length="115" mass="12577">MRPFFEGHPIRMEVDEKDDQVVVRAEMPGVDPDEDVSVTVREGLLTIRAERTEKREANGRSEFEYGSFSRTIALPAGAREDDITAGYDKGILTITVPVAESDQPAGKKIPISSGG</sequence>
<evidence type="ECO:0000256" key="2">
    <source>
        <dbReference type="RuleBase" id="RU003616"/>
    </source>
</evidence>
<proteinExistence type="inferred from homology"/>
<dbReference type="Proteomes" id="UP000707731">
    <property type="component" value="Unassembled WGS sequence"/>
</dbReference>
<keyword evidence="5" id="KW-1185">Reference proteome</keyword>
<dbReference type="Gene3D" id="2.60.40.790">
    <property type="match status" value="1"/>
</dbReference>